<evidence type="ECO:0000256" key="1">
    <source>
        <dbReference type="ARBA" id="ARBA00022741"/>
    </source>
</evidence>
<dbReference type="PROSITE" id="PS50110">
    <property type="entry name" value="RESPONSE_REGULATORY"/>
    <property type="match status" value="1"/>
</dbReference>
<keyword evidence="1" id="KW-0547">Nucleotide-binding</keyword>
<dbReference type="Proteomes" id="UP001161389">
    <property type="component" value="Unassembled WGS sequence"/>
</dbReference>
<comment type="caution">
    <text evidence="9">The sequence shown here is derived from an EMBL/GenBank/DDBJ whole genome shotgun (WGS) entry which is preliminary data.</text>
</comment>
<evidence type="ECO:0000259" key="8">
    <source>
        <dbReference type="PROSITE" id="PS50110"/>
    </source>
</evidence>
<dbReference type="InterPro" id="IPR002078">
    <property type="entry name" value="Sigma_54_int"/>
</dbReference>
<name>A0AA37S7F6_9GAMM</name>
<dbReference type="Gene3D" id="3.40.50.300">
    <property type="entry name" value="P-loop containing nucleotide triphosphate hydrolases"/>
    <property type="match status" value="1"/>
</dbReference>
<evidence type="ECO:0000256" key="4">
    <source>
        <dbReference type="ARBA" id="ARBA00023125"/>
    </source>
</evidence>
<dbReference type="Pfam" id="PF00072">
    <property type="entry name" value="Response_reg"/>
    <property type="match status" value="1"/>
</dbReference>
<dbReference type="PROSITE" id="PS50045">
    <property type="entry name" value="SIGMA54_INTERACT_4"/>
    <property type="match status" value="1"/>
</dbReference>
<keyword evidence="4" id="KW-0238">DNA-binding</keyword>
<dbReference type="InterPro" id="IPR003593">
    <property type="entry name" value="AAA+_ATPase"/>
</dbReference>
<dbReference type="RefSeq" id="WP_284377396.1">
    <property type="nucleotide sequence ID" value="NZ_BSNM01000002.1"/>
</dbReference>
<sequence length="484" mass="53449">MTNNFIKQTSAKLLLVDDERAFCELCALWLEQAGYQVVSCGDGQQAELEFLKAEASGDGFDLVIHDLALPPTFKPEDGLAYLKRYHNTPVVVLTGHDERTLALKAIELGAEDFIAKPVDPDFLKIIVQRTVEKHRLMKQVQDLEAELKSNQGPNDELGLVGVSQGTHAIRELITRIAPTQVPVFIQGPSGTGKEIIANAIHGLSGRSDQAFISVHCGAIPAELLESELFGYKKGAFTGADKDRKGLLAMADKGTLFLDEIGEMPLAMQVKLLRVLQEGSFYPVGSRDLVTIDVRLVSATNRDLPLAVQQGEFRDDLYYRIKGLTITTQRLDERREDIPPLLRAFLDRYNEQHNTQLTLSPEVLHWFNHTDWPGNVRELKNTLESAAAISLGQQITLQELALIRSDLMQEEALNPGSSFSSSNGDAFAQNADLSKPLEEQVSALEIQLIQAAMAANDNNKTRSAQQLGITRQGLINKINRYGLGL</sequence>
<dbReference type="InterPro" id="IPR058031">
    <property type="entry name" value="AAA_lid_NorR"/>
</dbReference>
<feature type="domain" description="Sigma-54 factor interaction" evidence="7">
    <location>
        <begin position="159"/>
        <end position="387"/>
    </location>
</feature>
<dbReference type="SMART" id="SM00382">
    <property type="entry name" value="AAA"/>
    <property type="match status" value="1"/>
</dbReference>
<evidence type="ECO:0000256" key="5">
    <source>
        <dbReference type="ARBA" id="ARBA00023163"/>
    </source>
</evidence>
<organism evidence="9 10">
    <name type="scientific">Litoribrevibacter albus</name>
    <dbReference type="NCBI Taxonomy" id="1473156"/>
    <lineage>
        <taxon>Bacteria</taxon>
        <taxon>Pseudomonadati</taxon>
        <taxon>Pseudomonadota</taxon>
        <taxon>Gammaproteobacteria</taxon>
        <taxon>Oceanospirillales</taxon>
        <taxon>Oceanospirillaceae</taxon>
        <taxon>Litoribrevibacter</taxon>
    </lineage>
</organism>
<evidence type="ECO:0000256" key="6">
    <source>
        <dbReference type="PROSITE-ProRule" id="PRU00169"/>
    </source>
</evidence>
<gene>
    <name evidence="9" type="ORF">GCM10007876_00600</name>
</gene>
<dbReference type="GO" id="GO:0000160">
    <property type="term" value="P:phosphorelay signal transduction system"/>
    <property type="evidence" value="ECO:0007669"/>
    <property type="project" value="InterPro"/>
</dbReference>
<accession>A0AA37S7F6</accession>
<evidence type="ECO:0000313" key="9">
    <source>
        <dbReference type="EMBL" id="GLQ29582.1"/>
    </source>
</evidence>
<dbReference type="GO" id="GO:0005524">
    <property type="term" value="F:ATP binding"/>
    <property type="evidence" value="ECO:0007669"/>
    <property type="project" value="UniProtKB-KW"/>
</dbReference>
<dbReference type="Gene3D" id="1.10.8.60">
    <property type="match status" value="1"/>
</dbReference>
<dbReference type="InterPro" id="IPR025943">
    <property type="entry name" value="Sigma_54_int_dom_ATP-bd_2"/>
</dbReference>
<dbReference type="InterPro" id="IPR027417">
    <property type="entry name" value="P-loop_NTPase"/>
</dbReference>
<keyword evidence="2" id="KW-0067">ATP-binding</keyword>
<dbReference type="Pfam" id="PF02954">
    <property type="entry name" value="HTH_8"/>
    <property type="match status" value="1"/>
</dbReference>
<dbReference type="PRINTS" id="PR01590">
    <property type="entry name" value="HTHFIS"/>
</dbReference>
<feature type="modified residue" description="4-aspartylphosphate" evidence="6">
    <location>
        <position position="66"/>
    </location>
</feature>
<dbReference type="FunFam" id="3.40.50.300:FF:000006">
    <property type="entry name" value="DNA-binding transcriptional regulator NtrC"/>
    <property type="match status" value="1"/>
</dbReference>
<dbReference type="InterPro" id="IPR011006">
    <property type="entry name" value="CheY-like_superfamily"/>
</dbReference>
<dbReference type="GO" id="GO:0043565">
    <property type="term" value="F:sequence-specific DNA binding"/>
    <property type="evidence" value="ECO:0007669"/>
    <property type="project" value="InterPro"/>
</dbReference>
<protein>
    <submittedName>
        <fullName evidence="9">Acetoacetate metabolism regulatory protein AtoC</fullName>
    </submittedName>
</protein>
<dbReference type="InterPro" id="IPR025944">
    <property type="entry name" value="Sigma_54_int_dom_CS"/>
</dbReference>
<dbReference type="Pfam" id="PF00158">
    <property type="entry name" value="Sigma54_activat"/>
    <property type="match status" value="1"/>
</dbReference>
<dbReference type="Gene3D" id="1.10.10.60">
    <property type="entry name" value="Homeodomain-like"/>
    <property type="match status" value="1"/>
</dbReference>
<dbReference type="GO" id="GO:0006355">
    <property type="term" value="P:regulation of DNA-templated transcription"/>
    <property type="evidence" value="ECO:0007669"/>
    <property type="project" value="InterPro"/>
</dbReference>
<evidence type="ECO:0000313" key="10">
    <source>
        <dbReference type="Proteomes" id="UP001161389"/>
    </source>
</evidence>
<dbReference type="AlphaFoldDB" id="A0AA37S7F6"/>
<dbReference type="SUPFAM" id="SSF52540">
    <property type="entry name" value="P-loop containing nucleoside triphosphate hydrolases"/>
    <property type="match status" value="1"/>
</dbReference>
<keyword evidence="10" id="KW-1185">Reference proteome</keyword>
<keyword evidence="5" id="KW-0804">Transcription</keyword>
<reference evidence="9" key="1">
    <citation type="journal article" date="2014" name="Int. J. Syst. Evol. Microbiol.">
        <title>Complete genome sequence of Corynebacterium casei LMG S-19264T (=DSM 44701T), isolated from a smear-ripened cheese.</title>
        <authorList>
            <consortium name="US DOE Joint Genome Institute (JGI-PGF)"/>
            <person name="Walter F."/>
            <person name="Albersmeier A."/>
            <person name="Kalinowski J."/>
            <person name="Ruckert C."/>
        </authorList>
    </citation>
    <scope>NUCLEOTIDE SEQUENCE</scope>
    <source>
        <strain evidence="9">NBRC 110071</strain>
    </source>
</reference>
<dbReference type="InterPro" id="IPR009057">
    <property type="entry name" value="Homeodomain-like_sf"/>
</dbReference>
<dbReference type="InterPro" id="IPR001789">
    <property type="entry name" value="Sig_transdc_resp-reg_receiver"/>
</dbReference>
<reference evidence="9" key="2">
    <citation type="submission" date="2023-01" db="EMBL/GenBank/DDBJ databases">
        <title>Draft genome sequence of Litoribrevibacter albus strain NBRC 110071.</title>
        <authorList>
            <person name="Sun Q."/>
            <person name="Mori K."/>
        </authorList>
    </citation>
    <scope>NUCLEOTIDE SEQUENCE</scope>
    <source>
        <strain evidence="9">NBRC 110071</strain>
    </source>
</reference>
<dbReference type="PROSITE" id="PS00676">
    <property type="entry name" value="SIGMA54_INTERACT_2"/>
    <property type="match status" value="1"/>
</dbReference>
<keyword evidence="3" id="KW-0805">Transcription regulation</keyword>
<dbReference type="CDD" id="cd00009">
    <property type="entry name" value="AAA"/>
    <property type="match status" value="1"/>
</dbReference>
<dbReference type="EMBL" id="BSNM01000002">
    <property type="protein sequence ID" value="GLQ29582.1"/>
    <property type="molecule type" value="Genomic_DNA"/>
</dbReference>
<dbReference type="SMART" id="SM00448">
    <property type="entry name" value="REC"/>
    <property type="match status" value="1"/>
</dbReference>
<feature type="domain" description="Response regulatory" evidence="8">
    <location>
        <begin position="12"/>
        <end position="131"/>
    </location>
</feature>
<evidence type="ECO:0000256" key="3">
    <source>
        <dbReference type="ARBA" id="ARBA00023015"/>
    </source>
</evidence>
<dbReference type="SUPFAM" id="SSF52172">
    <property type="entry name" value="CheY-like"/>
    <property type="match status" value="1"/>
</dbReference>
<dbReference type="Gene3D" id="3.40.50.2300">
    <property type="match status" value="1"/>
</dbReference>
<dbReference type="PANTHER" id="PTHR32071">
    <property type="entry name" value="TRANSCRIPTIONAL REGULATORY PROTEIN"/>
    <property type="match status" value="1"/>
</dbReference>
<proteinExistence type="predicted"/>
<dbReference type="PROSITE" id="PS00688">
    <property type="entry name" value="SIGMA54_INTERACT_3"/>
    <property type="match status" value="1"/>
</dbReference>
<dbReference type="InterPro" id="IPR002197">
    <property type="entry name" value="HTH_Fis"/>
</dbReference>
<dbReference type="Pfam" id="PF25601">
    <property type="entry name" value="AAA_lid_14"/>
    <property type="match status" value="1"/>
</dbReference>
<dbReference type="SUPFAM" id="SSF46689">
    <property type="entry name" value="Homeodomain-like"/>
    <property type="match status" value="1"/>
</dbReference>
<evidence type="ECO:0000256" key="2">
    <source>
        <dbReference type="ARBA" id="ARBA00022840"/>
    </source>
</evidence>
<evidence type="ECO:0000259" key="7">
    <source>
        <dbReference type="PROSITE" id="PS50045"/>
    </source>
</evidence>
<keyword evidence="6" id="KW-0597">Phosphoprotein</keyword>